<comment type="caution">
    <text evidence="2">The sequence shown here is derived from an EMBL/GenBank/DDBJ whole genome shotgun (WGS) entry which is preliminary data.</text>
</comment>
<feature type="compositionally biased region" description="Polar residues" evidence="1">
    <location>
        <begin position="1"/>
        <end position="10"/>
    </location>
</feature>
<gene>
    <name evidence="2" type="ORF">T01_8071</name>
</gene>
<dbReference type="EMBL" id="JYDH01001074">
    <property type="protein sequence ID" value="KRY25254.1"/>
    <property type="molecule type" value="Genomic_DNA"/>
</dbReference>
<keyword evidence="3" id="KW-1185">Reference proteome</keyword>
<evidence type="ECO:0000313" key="2">
    <source>
        <dbReference type="EMBL" id="KRY25254.1"/>
    </source>
</evidence>
<dbReference type="AlphaFoldDB" id="A0A0V1AKB9"/>
<dbReference type="InParanoid" id="A0A0V1AKB9"/>
<organism evidence="2 3">
    <name type="scientific">Trichinella spiralis</name>
    <name type="common">Trichina worm</name>
    <dbReference type="NCBI Taxonomy" id="6334"/>
    <lineage>
        <taxon>Eukaryota</taxon>
        <taxon>Metazoa</taxon>
        <taxon>Ecdysozoa</taxon>
        <taxon>Nematoda</taxon>
        <taxon>Enoplea</taxon>
        <taxon>Dorylaimia</taxon>
        <taxon>Trichinellida</taxon>
        <taxon>Trichinellidae</taxon>
        <taxon>Trichinella</taxon>
    </lineage>
</organism>
<reference evidence="2 3" key="1">
    <citation type="submission" date="2015-01" db="EMBL/GenBank/DDBJ databases">
        <title>Evolution of Trichinella species and genotypes.</title>
        <authorList>
            <person name="Korhonen P.K."/>
            <person name="Edoardo P."/>
            <person name="Giuseppe L.R."/>
            <person name="Gasser R.B."/>
        </authorList>
    </citation>
    <scope>NUCLEOTIDE SEQUENCE [LARGE SCALE GENOMIC DNA]</scope>
    <source>
        <strain evidence="2">ISS3</strain>
    </source>
</reference>
<proteinExistence type="predicted"/>
<evidence type="ECO:0000256" key="1">
    <source>
        <dbReference type="SAM" id="MobiDB-lite"/>
    </source>
</evidence>
<sequence>MANMPTRNTYGSGGTLTPVHPGSSCATGSVKHRGLRPGVRLSVMWQVPDFIYLFVLSGHHFCSSISEVLPNHCGVLESFNRVFPNHSL</sequence>
<name>A0A0V1AKB9_TRISP</name>
<accession>A0A0V1AKB9</accession>
<dbReference type="Proteomes" id="UP000054776">
    <property type="component" value="Unassembled WGS sequence"/>
</dbReference>
<dbReference type="OrthoDB" id="10402997at2759"/>
<evidence type="ECO:0000313" key="3">
    <source>
        <dbReference type="Proteomes" id="UP000054776"/>
    </source>
</evidence>
<feature type="region of interest" description="Disordered" evidence="1">
    <location>
        <begin position="1"/>
        <end position="31"/>
    </location>
</feature>
<protein>
    <submittedName>
        <fullName evidence="2">Uncharacterized protein</fullName>
    </submittedName>
</protein>